<dbReference type="PANTHER" id="PTHR28096">
    <property type="entry name" value="PROTEIN FAF1"/>
    <property type="match status" value="1"/>
</dbReference>
<dbReference type="InterPro" id="IPR053030">
    <property type="entry name" value="Ribosomal_biogenesis_FAF1-like"/>
</dbReference>
<protein>
    <submittedName>
        <fullName evidence="2">Uncharacterized protein</fullName>
    </submittedName>
</protein>
<evidence type="ECO:0000256" key="1">
    <source>
        <dbReference type="SAM" id="MobiDB-lite"/>
    </source>
</evidence>
<dbReference type="Pfam" id="PF15375">
    <property type="entry name" value="FSAF1"/>
    <property type="match status" value="1"/>
</dbReference>
<feature type="region of interest" description="Disordered" evidence="1">
    <location>
        <begin position="130"/>
        <end position="160"/>
    </location>
</feature>
<evidence type="ECO:0000313" key="3">
    <source>
        <dbReference type="Proteomes" id="UP001211065"/>
    </source>
</evidence>
<name>A0AAD5U6Q7_9FUNG</name>
<dbReference type="PANTHER" id="PTHR28096:SF1">
    <property type="entry name" value="PROTEIN FAF1"/>
    <property type="match status" value="1"/>
</dbReference>
<dbReference type="GO" id="GO:0000462">
    <property type="term" value="P:maturation of SSU-rRNA from tricistronic rRNA transcript (SSU-rRNA, 5.8S rRNA, LSU-rRNA)"/>
    <property type="evidence" value="ECO:0007669"/>
    <property type="project" value="TreeGrafter"/>
</dbReference>
<accession>A0AAD5U6Q7</accession>
<dbReference type="Proteomes" id="UP001211065">
    <property type="component" value="Unassembled WGS sequence"/>
</dbReference>
<comment type="caution">
    <text evidence="2">The sequence shown here is derived from an EMBL/GenBank/DDBJ whole genome shotgun (WGS) entry which is preliminary data.</text>
</comment>
<gene>
    <name evidence="2" type="ORF">HK099_005258</name>
</gene>
<feature type="region of interest" description="Disordered" evidence="1">
    <location>
        <begin position="75"/>
        <end position="99"/>
    </location>
</feature>
<organism evidence="2 3">
    <name type="scientific">Clydaea vesicula</name>
    <dbReference type="NCBI Taxonomy" id="447962"/>
    <lineage>
        <taxon>Eukaryota</taxon>
        <taxon>Fungi</taxon>
        <taxon>Fungi incertae sedis</taxon>
        <taxon>Chytridiomycota</taxon>
        <taxon>Chytridiomycota incertae sedis</taxon>
        <taxon>Chytridiomycetes</taxon>
        <taxon>Lobulomycetales</taxon>
        <taxon>Lobulomycetaceae</taxon>
        <taxon>Clydaea</taxon>
    </lineage>
</organism>
<proteinExistence type="predicted"/>
<keyword evidence="3" id="KW-1185">Reference proteome</keyword>
<feature type="region of interest" description="Disordered" evidence="1">
    <location>
        <begin position="285"/>
        <end position="308"/>
    </location>
</feature>
<sequence>MSAILESKLESMLKSQFDFDSIDFTSEVKKTKNSKKKEKKDTLKRKRKLNEAEKLDLDESTKVEKNKDMEEIFKKTQNSTSKCKNEAGANQNKKDSKKNTVQVVVHTDFKAQNNTPGNISSNFRNFMSSKIKNVSGTKQKRQKLDDEDETEKEDRKNDRELKEMIANSKLIEEYTASELYGKDRRLYLKNKLAELGGRPETSHAKKAPTRIRLGMEKKILEDAKKKLQEAKDMGLYHEKTKHIYSDEVLKKGKGNIKRKSWGEGGLKQNFGTFSNGVLKISKKEIEMNTSKRGGSKGKKGEMGNKALRAIGIGTIKKNKVKKGGKNKRR</sequence>
<dbReference type="AlphaFoldDB" id="A0AAD5U6Q7"/>
<reference evidence="2" key="1">
    <citation type="submission" date="2020-05" db="EMBL/GenBank/DDBJ databases">
        <title>Phylogenomic resolution of chytrid fungi.</title>
        <authorList>
            <person name="Stajich J.E."/>
            <person name="Amses K."/>
            <person name="Simmons R."/>
            <person name="Seto K."/>
            <person name="Myers J."/>
            <person name="Bonds A."/>
            <person name="Quandt C.A."/>
            <person name="Barry K."/>
            <person name="Liu P."/>
            <person name="Grigoriev I."/>
            <person name="Longcore J.E."/>
            <person name="James T.Y."/>
        </authorList>
    </citation>
    <scope>NUCLEOTIDE SEQUENCE</scope>
    <source>
        <strain evidence="2">JEL0476</strain>
    </source>
</reference>
<evidence type="ECO:0000313" key="2">
    <source>
        <dbReference type="EMBL" id="KAJ3226261.1"/>
    </source>
</evidence>
<dbReference type="EMBL" id="JADGJW010000040">
    <property type="protein sequence ID" value="KAJ3226261.1"/>
    <property type="molecule type" value="Genomic_DNA"/>
</dbReference>
<dbReference type="InterPro" id="IPR027973">
    <property type="entry name" value="FSAF1-like"/>
</dbReference>
<dbReference type="GO" id="GO:0005730">
    <property type="term" value="C:nucleolus"/>
    <property type="evidence" value="ECO:0007669"/>
    <property type="project" value="TreeGrafter"/>
</dbReference>